<dbReference type="Proteomes" id="UP000324897">
    <property type="component" value="Chromosome 1"/>
</dbReference>
<dbReference type="AlphaFoldDB" id="A0A5J9VAZ8"/>
<feature type="region of interest" description="Disordered" evidence="1">
    <location>
        <begin position="1"/>
        <end position="120"/>
    </location>
</feature>
<comment type="caution">
    <text evidence="3">The sequence shown here is derived from an EMBL/GenBank/DDBJ whole genome shotgun (WGS) entry which is preliminary data.</text>
</comment>
<sequence length="386" mass="41905">LPYQTEIPLRAADDRRKQPQSFAQAAAESFGTGSSSSRNHQGCGDRYKERCSEPRADKPQRAASDGSGTDKNVDDNATSSVKAGAAGPTKEKVVPAGNQQLSEETRLPARKRKAKGSGSNSCMAPALNLLLTETNAIVPVGLVNVRVNQLDGNGELVDVPSEELIKKQKRAVNNQNNSVGSMDKDNLKTELQQLMEAIKKSKEKISLLLYLKKKKEEEISLLLAQMAYNKKTQRILSFLRLVACAWALYSACFLSGLRAYYLLRPSTATDTSHQQCSEAETVAADEATAIAYGLLCCSVLQAAAAVMALLLTGRRRRALAYAALAATTVGQCMYGRIQWLLLVTYPGDDRIIPGVWLCVLALVDDLLLFVLLLVLERNAEDGGKQA</sequence>
<organism evidence="3 4">
    <name type="scientific">Eragrostis curvula</name>
    <name type="common">weeping love grass</name>
    <dbReference type="NCBI Taxonomy" id="38414"/>
    <lineage>
        <taxon>Eukaryota</taxon>
        <taxon>Viridiplantae</taxon>
        <taxon>Streptophyta</taxon>
        <taxon>Embryophyta</taxon>
        <taxon>Tracheophyta</taxon>
        <taxon>Spermatophyta</taxon>
        <taxon>Magnoliopsida</taxon>
        <taxon>Liliopsida</taxon>
        <taxon>Poales</taxon>
        <taxon>Poaceae</taxon>
        <taxon>PACMAD clade</taxon>
        <taxon>Chloridoideae</taxon>
        <taxon>Eragrostideae</taxon>
        <taxon>Eragrostidinae</taxon>
        <taxon>Eragrostis</taxon>
    </lineage>
</organism>
<evidence type="ECO:0000313" key="4">
    <source>
        <dbReference type="Proteomes" id="UP000324897"/>
    </source>
</evidence>
<reference evidence="3 4" key="1">
    <citation type="journal article" date="2019" name="Sci. Rep.">
        <title>A high-quality genome of Eragrostis curvula grass provides insights into Poaceae evolution and supports new strategies to enhance forage quality.</title>
        <authorList>
            <person name="Carballo J."/>
            <person name="Santos B.A.C.M."/>
            <person name="Zappacosta D."/>
            <person name="Garbus I."/>
            <person name="Selva J.P."/>
            <person name="Gallo C.A."/>
            <person name="Diaz A."/>
            <person name="Albertini E."/>
            <person name="Caccamo M."/>
            <person name="Echenique V."/>
        </authorList>
    </citation>
    <scope>NUCLEOTIDE SEQUENCE [LARGE SCALE GENOMIC DNA]</scope>
    <source>
        <strain evidence="4">cv. Victoria</strain>
        <tissue evidence="3">Leaf</tissue>
    </source>
</reference>
<evidence type="ECO:0000256" key="1">
    <source>
        <dbReference type="SAM" id="MobiDB-lite"/>
    </source>
</evidence>
<keyword evidence="2" id="KW-0472">Membrane</keyword>
<name>A0A5J9VAZ8_9POAL</name>
<feature type="transmembrane region" description="Helical" evidence="2">
    <location>
        <begin position="238"/>
        <end position="261"/>
    </location>
</feature>
<dbReference type="EMBL" id="RWGY01000011">
    <property type="protein sequence ID" value="TVU33125.1"/>
    <property type="molecule type" value="Genomic_DNA"/>
</dbReference>
<feature type="compositionally biased region" description="Basic and acidic residues" evidence="1">
    <location>
        <begin position="43"/>
        <end position="60"/>
    </location>
</feature>
<protein>
    <submittedName>
        <fullName evidence="3">Uncharacterized protein</fullName>
    </submittedName>
</protein>
<feature type="transmembrane region" description="Helical" evidence="2">
    <location>
        <begin position="351"/>
        <end position="375"/>
    </location>
</feature>
<gene>
    <name evidence="3" type="ORF">EJB05_24910</name>
</gene>
<keyword evidence="4" id="KW-1185">Reference proteome</keyword>
<feature type="compositionally biased region" description="Polar residues" evidence="1">
    <location>
        <begin position="31"/>
        <end position="40"/>
    </location>
</feature>
<keyword evidence="2" id="KW-0812">Transmembrane</keyword>
<feature type="non-terminal residue" evidence="3">
    <location>
        <position position="1"/>
    </location>
</feature>
<keyword evidence="2" id="KW-1133">Transmembrane helix</keyword>
<proteinExistence type="predicted"/>
<feature type="transmembrane region" description="Helical" evidence="2">
    <location>
        <begin position="289"/>
        <end position="311"/>
    </location>
</feature>
<feature type="compositionally biased region" description="Polar residues" evidence="1">
    <location>
        <begin position="66"/>
        <end position="81"/>
    </location>
</feature>
<feature type="transmembrane region" description="Helical" evidence="2">
    <location>
        <begin position="318"/>
        <end position="339"/>
    </location>
</feature>
<evidence type="ECO:0000313" key="3">
    <source>
        <dbReference type="EMBL" id="TVU33125.1"/>
    </source>
</evidence>
<accession>A0A5J9VAZ8</accession>
<evidence type="ECO:0000256" key="2">
    <source>
        <dbReference type="SAM" id="Phobius"/>
    </source>
</evidence>